<organism evidence="6 7">
    <name type="scientific">Pseudolysobacter antarcticus</name>
    <dbReference type="NCBI Taxonomy" id="2511995"/>
    <lineage>
        <taxon>Bacteria</taxon>
        <taxon>Pseudomonadati</taxon>
        <taxon>Pseudomonadota</taxon>
        <taxon>Gammaproteobacteria</taxon>
        <taxon>Lysobacterales</taxon>
        <taxon>Rhodanobacteraceae</taxon>
        <taxon>Pseudolysobacter</taxon>
    </lineage>
</organism>
<dbReference type="AlphaFoldDB" id="A0A411HEQ7"/>
<dbReference type="InterPro" id="IPR014284">
    <property type="entry name" value="RNA_pol_sigma-70_dom"/>
</dbReference>
<dbReference type="InterPro" id="IPR039425">
    <property type="entry name" value="RNA_pol_sigma-70-like"/>
</dbReference>
<comment type="similarity">
    <text evidence="1">Belongs to the sigma-70 factor family. ECF subfamily.</text>
</comment>
<gene>
    <name evidence="6" type="ORF">ELE36_00490</name>
</gene>
<name>A0A411HEQ7_9GAMM</name>
<reference evidence="6 7" key="1">
    <citation type="submission" date="2019-01" db="EMBL/GenBank/DDBJ databases">
        <title>Pseudolysobacter antarctica gen. nov., sp. nov., isolated from Fildes Peninsula, Antarctica.</title>
        <authorList>
            <person name="Wei Z."/>
            <person name="Peng F."/>
        </authorList>
    </citation>
    <scope>NUCLEOTIDE SEQUENCE [LARGE SCALE GENOMIC DNA]</scope>
    <source>
        <strain evidence="6 7">AQ6-296</strain>
    </source>
</reference>
<dbReference type="PANTHER" id="PTHR43133">
    <property type="entry name" value="RNA POLYMERASE ECF-TYPE SIGMA FACTO"/>
    <property type="match status" value="1"/>
</dbReference>
<keyword evidence="3" id="KW-0731">Sigma factor</keyword>
<dbReference type="GO" id="GO:0006352">
    <property type="term" value="P:DNA-templated transcription initiation"/>
    <property type="evidence" value="ECO:0007669"/>
    <property type="project" value="InterPro"/>
</dbReference>
<dbReference type="PANTHER" id="PTHR43133:SF39">
    <property type="entry name" value="SIMILAR TO RNA POLYMERASE SIGMA-E FACTOR"/>
    <property type="match status" value="1"/>
</dbReference>
<evidence type="ECO:0000256" key="1">
    <source>
        <dbReference type="ARBA" id="ARBA00010641"/>
    </source>
</evidence>
<protein>
    <submittedName>
        <fullName evidence="6">Sigma-70 family RNA polymerase sigma factor</fullName>
    </submittedName>
</protein>
<keyword evidence="7" id="KW-1185">Reference proteome</keyword>
<dbReference type="KEGG" id="xbc:ELE36_00490"/>
<dbReference type="InterPro" id="IPR036388">
    <property type="entry name" value="WH-like_DNA-bd_sf"/>
</dbReference>
<dbReference type="GO" id="GO:0016987">
    <property type="term" value="F:sigma factor activity"/>
    <property type="evidence" value="ECO:0007669"/>
    <property type="project" value="UniProtKB-KW"/>
</dbReference>
<evidence type="ECO:0000259" key="5">
    <source>
        <dbReference type="Pfam" id="PF07638"/>
    </source>
</evidence>
<dbReference type="NCBIfam" id="TIGR02999">
    <property type="entry name" value="Sig-70_X6"/>
    <property type="match status" value="1"/>
</dbReference>
<dbReference type="EMBL" id="CP035704">
    <property type="protein sequence ID" value="QBB68975.1"/>
    <property type="molecule type" value="Genomic_DNA"/>
</dbReference>
<dbReference type="InterPro" id="IPR011517">
    <property type="entry name" value="RNA_pol_sigma70_ECF-like"/>
</dbReference>
<evidence type="ECO:0000313" key="6">
    <source>
        <dbReference type="EMBL" id="QBB68975.1"/>
    </source>
</evidence>
<keyword evidence="2" id="KW-0805">Transcription regulation</keyword>
<dbReference type="Proteomes" id="UP000291562">
    <property type="component" value="Chromosome"/>
</dbReference>
<dbReference type="InterPro" id="IPR013325">
    <property type="entry name" value="RNA_pol_sigma_r2"/>
</dbReference>
<feature type="domain" description="RNA polymerase sigma-70 ECF-like HTH" evidence="5">
    <location>
        <begin position="47"/>
        <end position="224"/>
    </location>
</feature>
<dbReference type="Pfam" id="PF07638">
    <property type="entry name" value="Sigma70_ECF"/>
    <property type="match status" value="1"/>
</dbReference>
<dbReference type="SUPFAM" id="SSF88659">
    <property type="entry name" value="Sigma3 and sigma4 domains of RNA polymerase sigma factors"/>
    <property type="match status" value="1"/>
</dbReference>
<sequence>MGEFMIAVSVLTDHPSAKRCTTPSCFLCGMYDLTSTIKRHPMSAGDDNITQAIAAWRAGDGNAAAALSVEIYAMLKDMARMRLHGERGQTLNATALVHEAVVRLIGGSTDFRSRAHFRALAALQMRAVLVDHARRGQADKRNGGVGSLSLYLAEQVAVNGDTELIDLDAALLALAAADRRTANALELTYFGGMSADEVAAALDISVATVERDLAFGRAWLRRRLAT</sequence>
<evidence type="ECO:0000256" key="2">
    <source>
        <dbReference type="ARBA" id="ARBA00023015"/>
    </source>
</evidence>
<dbReference type="InterPro" id="IPR053812">
    <property type="entry name" value="HTH_Sigma70_ECF-like"/>
</dbReference>
<accession>A0A411HEQ7</accession>
<dbReference type="OrthoDB" id="128473at2"/>
<keyword evidence="4" id="KW-0804">Transcription</keyword>
<evidence type="ECO:0000313" key="7">
    <source>
        <dbReference type="Proteomes" id="UP000291562"/>
    </source>
</evidence>
<proteinExistence type="inferred from homology"/>
<dbReference type="NCBIfam" id="TIGR02937">
    <property type="entry name" value="sigma70-ECF"/>
    <property type="match status" value="1"/>
</dbReference>
<evidence type="ECO:0000256" key="3">
    <source>
        <dbReference type="ARBA" id="ARBA00023082"/>
    </source>
</evidence>
<dbReference type="SUPFAM" id="SSF88946">
    <property type="entry name" value="Sigma2 domain of RNA polymerase sigma factors"/>
    <property type="match status" value="1"/>
</dbReference>
<dbReference type="Gene3D" id="1.10.10.10">
    <property type="entry name" value="Winged helix-like DNA-binding domain superfamily/Winged helix DNA-binding domain"/>
    <property type="match status" value="1"/>
</dbReference>
<evidence type="ECO:0000256" key="4">
    <source>
        <dbReference type="ARBA" id="ARBA00023163"/>
    </source>
</evidence>
<dbReference type="InterPro" id="IPR013324">
    <property type="entry name" value="RNA_pol_sigma_r3/r4-like"/>
</dbReference>